<evidence type="ECO:0000313" key="1">
    <source>
        <dbReference type="EMBL" id="VDD32610.1"/>
    </source>
</evidence>
<reference evidence="1" key="1">
    <citation type="submission" date="2018-11" db="EMBL/GenBank/DDBJ databases">
        <authorList>
            <consortium name="Genoscope - CEA"/>
            <person name="William W."/>
        </authorList>
    </citation>
    <scope>NUCLEOTIDE SEQUENCE</scope>
</reference>
<gene>
    <name evidence="1" type="ORF">BOLC9T57933H</name>
</gene>
<name>A0A3P6DXU2_BRAOL</name>
<accession>A0A3P6DXU2</accession>
<organism evidence="1">
    <name type="scientific">Brassica oleracea</name>
    <name type="common">Wild cabbage</name>
    <dbReference type="NCBI Taxonomy" id="3712"/>
    <lineage>
        <taxon>Eukaryota</taxon>
        <taxon>Viridiplantae</taxon>
        <taxon>Streptophyta</taxon>
        <taxon>Embryophyta</taxon>
        <taxon>Tracheophyta</taxon>
        <taxon>Spermatophyta</taxon>
        <taxon>Magnoliopsida</taxon>
        <taxon>eudicotyledons</taxon>
        <taxon>Gunneridae</taxon>
        <taxon>Pentapetalae</taxon>
        <taxon>rosids</taxon>
        <taxon>malvids</taxon>
        <taxon>Brassicales</taxon>
        <taxon>Brassicaceae</taxon>
        <taxon>Brassiceae</taxon>
        <taxon>Brassica</taxon>
    </lineage>
</organism>
<sequence>MNMCVLRGDSADRVKQKTIRLQLFKNEPVVPCGLTCWKNDCNWRRRCDLKVLECLTIPEISGGICAERGLLGVTTCATILEERVRSYANHQNQDSFQLVFIILFNNIHCFFLNYTTNHLYCPF</sequence>
<dbReference type="EMBL" id="LR031875">
    <property type="protein sequence ID" value="VDD32610.1"/>
    <property type="molecule type" value="Genomic_DNA"/>
</dbReference>
<protein>
    <submittedName>
        <fullName evidence="1">Uncharacterized protein</fullName>
    </submittedName>
</protein>
<proteinExistence type="predicted"/>
<dbReference type="AlphaFoldDB" id="A0A3P6DXU2"/>